<feature type="repeat" description="PPR" evidence="2">
    <location>
        <begin position="487"/>
        <end position="517"/>
    </location>
</feature>
<evidence type="ECO:0000256" key="1">
    <source>
        <dbReference type="ARBA" id="ARBA00022737"/>
    </source>
</evidence>
<protein>
    <recommendedName>
        <fullName evidence="5">Pentatricopeptide repeat-containing protein</fullName>
    </recommendedName>
</protein>
<accession>A0ABP0TGA3</accession>
<dbReference type="PANTHER" id="PTHR24015:SF548">
    <property type="entry name" value="OS08G0340900 PROTEIN"/>
    <property type="match status" value="1"/>
</dbReference>
<dbReference type="InterPro" id="IPR046848">
    <property type="entry name" value="E_motif"/>
</dbReference>
<dbReference type="PROSITE" id="PS51375">
    <property type="entry name" value="PPR"/>
    <property type="match status" value="9"/>
</dbReference>
<dbReference type="Pfam" id="PF13041">
    <property type="entry name" value="PPR_2"/>
    <property type="match status" value="6"/>
</dbReference>
<feature type="repeat" description="PPR" evidence="2">
    <location>
        <begin position="316"/>
        <end position="350"/>
    </location>
</feature>
<dbReference type="InterPro" id="IPR002885">
    <property type="entry name" value="PPR_rpt"/>
</dbReference>
<feature type="repeat" description="PPR" evidence="2">
    <location>
        <begin position="184"/>
        <end position="214"/>
    </location>
</feature>
<dbReference type="Proteomes" id="UP001497512">
    <property type="component" value="Chromosome 10"/>
</dbReference>
<feature type="repeat" description="PPR" evidence="2">
    <location>
        <begin position="215"/>
        <end position="249"/>
    </location>
</feature>
<reference evidence="3" key="1">
    <citation type="submission" date="2024-02" db="EMBL/GenBank/DDBJ databases">
        <authorList>
            <consortium name="ELIXIR-Norway"/>
            <consortium name="Elixir Norway"/>
        </authorList>
    </citation>
    <scope>NUCLEOTIDE SEQUENCE</scope>
</reference>
<evidence type="ECO:0000313" key="3">
    <source>
        <dbReference type="EMBL" id="CAK9195203.1"/>
    </source>
</evidence>
<feature type="repeat" description="PPR" evidence="2">
    <location>
        <begin position="619"/>
        <end position="653"/>
    </location>
</feature>
<dbReference type="InterPro" id="IPR046960">
    <property type="entry name" value="PPR_At4g14850-like_plant"/>
</dbReference>
<proteinExistence type="predicted"/>
<keyword evidence="1" id="KW-0677">Repeat</keyword>
<feature type="repeat" description="PPR" evidence="2">
    <location>
        <begin position="588"/>
        <end position="618"/>
    </location>
</feature>
<keyword evidence="4" id="KW-1185">Reference proteome</keyword>
<dbReference type="Gene3D" id="1.25.40.10">
    <property type="entry name" value="Tetratricopeptide repeat domain"/>
    <property type="match status" value="5"/>
</dbReference>
<feature type="repeat" description="PPR" evidence="2">
    <location>
        <begin position="518"/>
        <end position="552"/>
    </location>
</feature>
<dbReference type="Pfam" id="PF01535">
    <property type="entry name" value="PPR"/>
    <property type="match status" value="2"/>
</dbReference>
<evidence type="ECO:0000256" key="2">
    <source>
        <dbReference type="PROSITE-ProRule" id="PRU00708"/>
    </source>
</evidence>
<organism evidence="3 4">
    <name type="scientific">Sphagnum troendelagicum</name>
    <dbReference type="NCBI Taxonomy" id="128251"/>
    <lineage>
        <taxon>Eukaryota</taxon>
        <taxon>Viridiplantae</taxon>
        <taxon>Streptophyta</taxon>
        <taxon>Embryophyta</taxon>
        <taxon>Bryophyta</taxon>
        <taxon>Sphagnophytina</taxon>
        <taxon>Sphagnopsida</taxon>
        <taxon>Sphagnales</taxon>
        <taxon>Sphagnaceae</taxon>
        <taxon>Sphagnum</taxon>
    </lineage>
</organism>
<name>A0ABP0TGA3_9BRYO</name>
<dbReference type="NCBIfam" id="TIGR00756">
    <property type="entry name" value="PPR"/>
    <property type="match status" value="9"/>
</dbReference>
<dbReference type="PANTHER" id="PTHR24015">
    <property type="entry name" value="OS07G0578800 PROTEIN-RELATED"/>
    <property type="match status" value="1"/>
</dbReference>
<evidence type="ECO:0000313" key="4">
    <source>
        <dbReference type="Proteomes" id="UP001497512"/>
    </source>
</evidence>
<dbReference type="EMBL" id="OZ019902">
    <property type="protein sequence ID" value="CAK9195203.1"/>
    <property type="molecule type" value="Genomic_DNA"/>
</dbReference>
<sequence length="790" mass="87464">MALRRLTPALTCPLVVLSGSGRRCHSSVASLGADLPVTATDPSMGPKRTIEKRWQEFFSDPSQWFDHRLEKVNARYPDFKHKKTQEALWLNGRLNPPWVESELAAIVPGTVQSNAFHWNRKLERYAKARQYEKMLELFQQMKQEGTTPDSLTFVRVLNACASLRALKDGRSIHKQIVQSGLESDIYVGSSLIDMYTKCGSLEEAWGVFNRMPTRNVVTWNSMILGHVKCGQGQKALELSRQMQSANVQPTPVTFVGMLNACASVGALKEGRVVHEQIVQSRCESNPFVGTSLVDMYAKCGSIDDAWRVFQQLSTHDVVTWNSMIMGYVKCGQGQKTLELYRQMELEGVQPDAVTFMGLLNACASLQALEEGRRIHVQIVQTGFESHVYVASSLVNMYAKCGSLENAWTVFNRMPERDVVAWSAMILGHVKCGHGQKALELFQQMQHAGLQPDSVTFVGMLNACASEMALEVGRNIHEQIVQSGYESDVFVGGSLVDMYTKCGNIEDAWKVFNRMPKRTVVSWNAMILGHVKCGQGQKALDLFQRMKQEEVQPDPVTFVGVLNACAIIGAIEEGRCIHAHTIQSGCDLDGYVATSLIDMYAKCGSLEDAQKVFNKMPAHNIASWNAMLGGYAMHGHAEKALGQFEQMCEAGVEINSVTFLCLLAACSHAGTVDEGIHYLESMGSVYDISVAVENYARVVDLLGHAGCLHGTEDLINTMSCEPNVVVWKALFAACRLHGNVEMGERIGKLVIALDPGNVIGYELLSNIYAAAGKWDLRENIQRQMSERGVRK</sequence>
<dbReference type="Pfam" id="PF20431">
    <property type="entry name" value="E_motif"/>
    <property type="match status" value="1"/>
</dbReference>
<dbReference type="InterPro" id="IPR011990">
    <property type="entry name" value="TPR-like_helical_dom_sf"/>
</dbReference>
<evidence type="ECO:0008006" key="5">
    <source>
        <dbReference type="Google" id="ProtNLM"/>
    </source>
</evidence>
<feature type="repeat" description="PPR" evidence="2">
    <location>
        <begin position="114"/>
        <end position="148"/>
    </location>
</feature>
<gene>
    <name evidence="3" type="ORF">CSSPTR1EN2_LOCUS2907</name>
</gene>
<feature type="repeat" description="PPR" evidence="2">
    <location>
        <begin position="417"/>
        <end position="451"/>
    </location>
</feature>